<dbReference type="EMBL" id="SGPM01000157">
    <property type="protein sequence ID" value="THH28793.1"/>
    <property type="molecule type" value="Genomic_DNA"/>
</dbReference>
<dbReference type="OrthoDB" id="2343366at2759"/>
<accession>A0A4V3XID5</accession>
<dbReference type="Gene3D" id="3.40.50.300">
    <property type="entry name" value="P-loop containing nucleotide triphosphate hydrolases"/>
    <property type="match status" value="1"/>
</dbReference>
<dbReference type="AlphaFoldDB" id="A0A4V3XID5"/>
<evidence type="ECO:0000259" key="1">
    <source>
        <dbReference type="Pfam" id="PF02263"/>
    </source>
</evidence>
<dbReference type="PANTHER" id="PTHR22796">
    <property type="entry name" value="URG4-RELATED"/>
    <property type="match status" value="1"/>
</dbReference>
<evidence type="ECO:0000313" key="2">
    <source>
        <dbReference type="EMBL" id="THH28793.1"/>
    </source>
</evidence>
<dbReference type="PANTHER" id="PTHR22796:SF1">
    <property type="entry name" value="VWFA DOMAIN-CONTAINING PROTEIN"/>
    <property type="match status" value="1"/>
</dbReference>
<dbReference type="Proteomes" id="UP000308730">
    <property type="component" value="Unassembled WGS sequence"/>
</dbReference>
<gene>
    <name evidence="2" type="ORF">EUX98_g5383</name>
</gene>
<organism evidence="2 3">
    <name type="scientific">Antrodiella citrinella</name>
    <dbReference type="NCBI Taxonomy" id="2447956"/>
    <lineage>
        <taxon>Eukaryota</taxon>
        <taxon>Fungi</taxon>
        <taxon>Dikarya</taxon>
        <taxon>Basidiomycota</taxon>
        <taxon>Agaricomycotina</taxon>
        <taxon>Agaricomycetes</taxon>
        <taxon>Polyporales</taxon>
        <taxon>Steccherinaceae</taxon>
        <taxon>Antrodiella</taxon>
    </lineage>
</organism>
<feature type="domain" description="Guanylate-binding protein N-terminal" evidence="1">
    <location>
        <begin position="588"/>
        <end position="661"/>
    </location>
</feature>
<dbReference type="InterPro" id="IPR015894">
    <property type="entry name" value="Guanylate-bd_N"/>
</dbReference>
<dbReference type="SUPFAM" id="SSF52540">
    <property type="entry name" value="P-loop containing nucleoside triphosphate hydrolases"/>
    <property type="match status" value="1"/>
</dbReference>
<dbReference type="InterPro" id="IPR027417">
    <property type="entry name" value="P-loop_NTPase"/>
</dbReference>
<proteinExistence type="predicted"/>
<comment type="caution">
    <text evidence="2">The sequence shown here is derived from an EMBL/GenBank/DDBJ whole genome shotgun (WGS) entry which is preliminary data.</text>
</comment>
<evidence type="ECO:0000313" key="3">
    <source>
        <dbReference type="Proteomes" id="UP000308730"/>
    </source>
</evidence>
<reference evidence="2 3" key="1">
    <citation type="submission" date="2019-02" db="EMBL/GenBank/DDBJ databases">
        <title>Genome sequencing of the rare red list fungi Antrodiella citrinella (Flaviporus citrinellus).</title>
        <authorList>
            <person name="Buettner E."/>
            <person name="Kellner H."/>
        </authorList>
    </citation>
    <scope>NUCLEOTIDE SEQUENCE [LARGE SCALE GENOMIC DNA]</scope>
    <source>
        <strain evidence="2 3">DSM 108506</strain>
    </source>
</reference>
<sequence length="727" mass="81768">MSVSSEVAADYEMQSRLADSTYQADVSENTRLIEQQLTTQYPVLFGGLQQTFARYIASKINRSVEWLRWTNLVERIPEKIAVEAQSSLLKQLFETFPGQEEVMISWMNANSPENIPSKDFQTNKRMLLQYLTAIEEHRDQASNIISSVFSSAKAIYRSFSSQKGQSHQDLPEVSDLDFLTQIWVEGPKWSLELQGLGQHCLNTGLYYLESLIKKNTRDLATQLKALQSEKIATDLEQGCRARWHTSMKMCREKLLLEIMGSHSVRTDDTFVIEDVVKESKSGSSSFTLHTFHETSVGATLKYTLDVPGLTAEDQQRLRTEPSFVPSPKISGPQASIQFELPVDDRILRLQLLSEERCLLVLKEPAGDAFVFLERLHDIAKAVDDNRYKLKLRQDRMGHQRVFAYDEAQRMLAMCSIESSSLKLYMLAFDERFTTLSSVANPVELRAWYDEASETQITHMAFREQGEELLLVSSDGLARIYSMATQQFRKPTEHKLDRIRVDASTYDEFSANGAPEASSLKAGEWLVDLLCLIPIHIAVAKDNCFVPLKDGMLSAELEFTLLGATVGQIVDNLSVGWYESIFESYLALKPVRVVSSMGEQSVGKSFALNHLADTSFAGSAMRTTEGVWMSVTPTDSALIVSLDFEGVHSIERSAQEDALLVLFNTALSNLVLFRNNFALSRDITGLFRSFQSSSSVLDPDVNPTLFRSTLVVIIKDVIDSDTEEIAKE</sequence>
<dbReference type="Pfam" id="PF02263">
    <property type="entry name" value="GBP"/>
    <property type="match status" value="1"/>
</dbReference>
<name>A0A4V3XID5_9APHY</name>
<protein>
    <recommendedName>
        <fullName evidence="1">Guanylate-binding protein N-terminal domain-containing protein</fullName>
    </recommendedName>
</protein>
<keyword evidence="3" id="KW-1185">Reference proteome</keyword>
<dbReference type="GO" id="GO:0005525">
    <property type="term" value="F:GTP binding"/>
    <property type="evidence" value="ECO:0007669"/>
    <property type="project" value="InterPro"/>
</dbReference>
<dbReference type="GO" id="GO:0003924">
    <property type="term" value="F:GTPase activity"/>
    <property type="evidence" value="ECO:0007669"/>
    <property type="project" value="InterPro"/>
</dbReference>